<sequence>MALVASAITIHAAPMSGILADCSSKGISLRQVEYGQRLRNGPAEVLRTYNKYAWFGSSGKRPYLVQRVAETWANASVEARPEDYETSYTCTITIGQDSFDMNIDTGSADLWVFSAQLPGNLIGNHTAYNPSKSGQPLQNHSWGISYADGSGAAGIVYSDKVVVGGATVTNQAVQAATSISQSFVVHEKYDGIVGLGFNNMNTVKPQQQKTFFDNVKDSIPQRLFTATLKHNSPGSYDFGFLNRSKFRGEIVYVPVDASRGLWTFDAGSFSVGNGRLQGRIGKAVADTGTTLLFVPQGIANAYYNQAPGARYDRSQGGYIVPCDSRQLPAFNIQIGSQTISVPGYLLTYSPVGQGMCFGGIQPSQQRDFNIFGDIFLKAVYAVFDMTQDQPRLGFAPQA</sequence>
<dbReference type="GO" id="GO:0004190">
    <property type="term" value="F:aspartic-type endopeptidase activity"/>
    <property type="evidence" value="ECO:0007669"/>
    <property type="project" value="UniProtKB-KW"/>
</dbReference>
<dbReference type="InterPro" id="IPR034163">
    <property type="entry name" value="Aspergillopepsin-like_cat_dom"/>
</dbReference>
<feature type="active site" evidence="5">
    <location>
        <position position="286"/>
    </location>
</feature>
<feature type="active site" evidence="5">
    <location>
        <position position="104"/>
    </location>
</feature>
<dbReference type="InterPro" id="IPR021109">
    <property type="entry name" value="Peptidase_aspartic_dom_sf"/>
</dbReference>
<keyword evidence="2 6" id="KW-0645">Protease</keyword>
<dbReference type="Proteomes" id="UP000799421">
    <property type="component" value="Unassembled WGS sequence"/>
</dbReference>
<evidence type="ECO:0000313" key="9">
    <source>
        <dbReference type="Proteomes" id="UP000799421"/>
    </source>
</evidence>
<keyword evidence="4 6" id="KW-0378">Hydrolase</keyword>
<reference evidence="8" key="1">
    <citation type="journal article" date="2020" name="Stud. Mycol.">
        <title>101 Dothideomycetes genomes: a test case for predicting lifestyles and emergence of pathogens.</title>
        <authorList>
            <person name="Haridas S."/>
            <person name="Albert R."/>
            <person name="Binder M."/>
            <person name="Bloem J."/>
            <person name="Labutti K."/>
            <person name="Salamov A."/>
            <person name="Andreopoulos B."/>
            <person name="Baker S."/>
            <person name="Barry K."/>
            <person name="Bills G."/>
            <person name="Bluhm B."/>
            <person name="Cannon C."/>
            <person name="Castanera R."/>
            <person name="Culley D."/>
            <person name="Daum C."/>
            <person name="Ezra D."/>
            <person name="Gonzalez J."/>
            <person name="Henrissat B."/>
            <person name="Kuo A."/>
            <person name="Liang C."/>
            <person name="Lipzen A."/>
            <person name="Lutzoni F."/>
            <person name="Magnuson J."/>
            <person name="Mondo S."/>
            <person name="Nolan M."/>
            <person name="Ohm R."/>
            <person name="Pangilinan J."/>
            <person name="Park H.-J."/>
            <person name="Ramirez L."/>
            <person name="Alfaro M."/>
            <person name="Sun H."/>
            <person name="Tritt A."/>
            <person name="Yoshinaga Y."/>
            <person name="Zwiers L.-H."/>
            <person name="Turgeon B."/>
            <person name="Goodwin S."/>
            <person name="Spatafora J."/>
            <person name="Crous P."/>
            <person name="Grigoriev I."/>
        </authorList>
    </citation>
    <scope>NUCLEOTIDE SEQUENCE</scope>
    <source>
        <strain evidence="8">CBS 480.64</strain>
    </source>
</reference>
<dbReference type="CDD" id="cd06097">
    <property type="entry name" value="Aspergillopepsin_like"/>
    <property type="match status" value="1"/>
</dbReference>
<dbReference type="OrthoDB" id="2747330at2759"/>
<dbReference type="Gene3D" id="2.40.70.10">
    <property type="entry name" value="Acid Proteases"/>
    <property type="match status" value="2"/>
</dbReference>
<evidence type="ECO:0000313" key="8">
    <source>
        <dbReference type="EMBL" id="KAF2864306.1"/>
    </source>
</evidence>
<evidence type="ECO:0000256" key="1">
    <source>
        <dbReference type="ARBA" id="ARBA00007447"/>
    </source>
</evidence>
<name>A0A6A7C9R3_9PEZI</name>
<dbReference type="FunFam" id="2.40.70.10:FF:000026">
    <property type="entry name" value="Endothiapepsin"/>
    <property type="match status" value="1"/>
</dbReference>
<dbReference type="EMBL" id="MU005957">
    <property type="protein sequence ID" value="KAF2864306.1"/>
    <property type="molecule type" value="Genomic_DNA"/>
</dbReference>
<dbReference type="PANTHER" id="PTHR47966:SF1">
    <property type="entry name" value="ASPARTYL PROTEINASE"/>
    <property type="match status" value="1"/>
</dbReference>
<evidence type="ECO:0000259" key="7">
    <source>
        <dbReference type="PROSITE" id="PS51767"/>
    </source>
</evidence>
<evidence type="ECO:0000256" key="3">
    <source>
        <dbReference type="ARBA" id="ARBA00022750"/>
    </source>
</evidence>
<dbReference type="PRINTS" id="PR00792">
    <property type="entry name" value="PEPSIN"/>
</dbReference>
<dbReference type="Pfam" id="PF00026">
    <property type="entry name" value="Asp"/>
    <property type="match status" value="1"/>
</dbReference>
<proteinExistence type="inferred from homology"/>
<evidence type="ECO:0000256" key="2">
    <source>
        <dbReference type="ARBA" id="ARBA00022670"/>
    </source>
</evidence>
<dbReference type="AlphaFoldDB" id="A0A6A7C9R3"/>
<evidence type="ECO:0000256" key="5">
    <source>
        <dbReference type="PIRSR" id="PIRSR601461-1"/>
    </source>
</evidence>
<comment type="similarity">
    <text evidence="1 6">Belongs to the peptidase A1 family.</text>
</comment>
<gene>
    <name evidence="8" type="ORF">K470DRAFT_267174</name>
</gene>
<dbReference type="PROSITE" id="PS00141">
    <property type="entry name" value="ASP_PROTEASE"/>
    <property type="match status" value="2"/>
</dbReference>
<dbReference type="PROSITE" id="PS51767">
    <property type="entry name" value="PEPTIDASE_A1"/>
    <property type="match status" value="1"/>
</dbReference>
<dbReference type="InterPro" id="IPR001461">
    <property type="entry name" value="Aspartic_peptidase_A1"/>
</dbReference>
<protein>
    <submittedName>
        <fullName evidence="8">Aspartyl protease</fullName>
    </submittedName>
</protein>
<dbReference type="GO" id="GO:0006508">
    <property type="term" value="P:proteolysis"/>
    <property type="evidence" value="ECO:0007669"/>
    <property type="project" value="UniProtKB-KW"/>
</dbReference>
<dbReference type="SUPFAM" id="SSF50630">
    <property type="entry name" value="Acid proteases"/>
    <property type="match status" value="1"/>
</dbReference>
<evidence type="ECO:0000256" key="6">
    <source>
        <dbReference type="RuleBase" id="RU000454"/>
    </source>
</evidence>
<keyword evidence="9" id="KW-1185">Reference proteome</keyword>
<evidence type="ECO:0000256" key="4">
    <source>
        <dbReference type="ARBA" id="ARBA00022801"/>
    </source>
</evidence>
<dbReference type="InterPro" id="IPR033121">
    <property type="entry name" value="PEPTIDASE_A1"/>
</dbReference>
<accession>A0A6A7C9R3</accession>
<dbReference type="InterPro" id="IPR001969">
    <property type="entry name" value="Aspartic_peptidase_AS"/>
</dbReference>
<dbReference type="PANTHER" id="PTHR47966">
    <property type="entry name" value="BETA-SITE APP-CLEAVING ENZYME, ISOFORM A-RELATED"/>
    <property type="match status" value="1"/>
</dbReference>
<organism evidence="8 9">
    <name type="scientific">Piedraia hortae CBS 480.64</name>
    <dbReference type="NCBI Taxonomy" id="1314780"/>
    <lineage>
        <taxon>Eukaryota</taxon>
        <taxon>Fungi</taxon>
        <taxon>Dikarya</taxon>
        <taxon>Ascomycota</taxon>
        <taxon>Pezizomycotina</taxon>
        <taxon>Dothideomycetes</taxon>
        <taxon>Dothideomycetidae</taxon>
        <taxon>Capnodiales</taxon>
        <taxon>Piedraiaceae</taxon>
        <taxon>Piedraia</taxon>
    </lineage>
</organism>
<feature type="domain" description="Peptidase A1" evidence="7">
    <location>
        <begin position="88"/>
        <end position="395"/>
    </location>
</feature>
<keyword evidence="3 6" id="KW-0064">Aspartyl protease</keyword>